<dbReference type="Pfam" id="PF00271">
    <property type="entry name" value="Helicase_C"/>
    <property type="match status" value="1"/>
</dbReference>
<keyword evidence="5" id="KW-0347">Helicase</keyword>
<dbReference type="InterPro" id="IPR011545">
    <property type="entry name" value="DEAD/DEAH_box_helicase_dom"/>
</dbReference>
<dbReference type="PROSITE" id="PS51192">
    <property type="entry name" value="HELICASE_ATP_BIND_1"/>
    <property type="match status" value="1"/>
</dbReference>
<evidence type="ECO:0000256" key="5">
    <source>
        <dbReference type="RuleBase" id="RU365068"/>
    </source>
</evidence>
<comment type="domain">
    <text evidence="5">The Q motif is unique to and characteristic of the DEAD box family of RNA helicases and controls ATP binding and hydrolysis.</text>
</comment>
<feature type="compositionally biased region" description="Basic and acidic residues" evidence="6">
    <location>
        <begin position="721"/>
        <end position="730"/>
    </location>
</feature>
<proteinExistence type="inferred from homology"/>
<evidence type="ECO:0000256" key="4">
    <source>
        <dbReference type="ARBA" id="ARBA00022884"/>
    </source>
</evidence>
<dbReference type="InterPro" id="IPR001650">
    <property type="entry name" value="Helicase_C-like"/>
</dbReference>
<feature type="domain" description="Helicase C-terminal" evidence="8">
    <location>
        <begin position="384"/>
        <end position="556"/>
    </location>
</feature>
<dbReference type="AlphaFoldDB" id="A0A067SNG5"/>
<evidence type="ECO:0000256" key="6">
    <source>
        <dbReference type="SAM" id="MobiDB-lite"/>
    </source>
</evidence>
<comment type="catalytic activity">
    <reaction evidence="5">
        <text>ATP + H2O = ADP + phosphate + H(+)</text>
        <dbReference type="Rhea" id="RHEA:13065"/>
        <dbReference type="ChEBI" id="CHEBI:15377"/>
        <dbReference type="ChEBI" id="CHEBI:15378"/>
        <dbReference type="ChEBI" id="CHEBI:30616"/>
        <dbReference type="ChEBI" id="CHEBI:43474"/>
        <dbReference type="ChEBI" id="CHEBI:456216"/>
        <dbReference type="EC" id="3.6.4.13"/>
    </reaction>
</comment>
<evidence type="ECO:0000256" key="1">
    <source>
        <dbReference type="ARBA" id="ARBA00022741"/>
    </source>
</evidence>
<evidence type="ECO:0000256" key="3">
    <source>
        <dbReference type="ARBA" id="ARBA00022840"/>
    </source>
</evidence>
<dbReference type="Pfam" id="PF00270">
    <property type="entry name" value="DEAD"/>
    <property type="match status" value="1"/>
</dbReference>
<dbReference type="OrthoDB" id="193716at2759"/>
<dbReference type="PANTHER" id="PTHR24031">
    <property type="entry name" value="RNA HELICASE"/>
    <property type="match status" value="1"/>
</dbReference>
<dbReference type="Proteomes" id="UP000027222">
    <property type="component" value="Unassembled WGS sequence"/>
</dbReference>
<comment type="function">
    <text evidence="5">RNA helicase.</text>
</comment>
<dbReference type="EC" id="3.6.4.13" evidence="5"/>
<feature type="region of interest" description="Disordered" evidence="6">
    <location>
        <begin position="654"/>
        <end position="702"/>
    </location>
</feature>
<keyword evidence="1 5" id="KW-0547">Nucleotide-binding</keyword>
<comment type="similarity">
    <text evidence="5">Belongs to the DEAD box helicase family.</text>
</comment>
<feature type="compositionally biased region" description="Basic and acidic residues" evidence="6">
    <location>
        <begin position="749"/>
        <end position="783"/>
    </location>
</feature>
<dbReference type="InterPro" id="IPR014001">
    <property type="entry name" value="Helicase_ATP-bd"/>
</dbReference>
<dbReference type="GO" id="GO:0005524">
    <property type="term" value="F:ATP binding"/>
    <property type="evidence" value="ECO:0007669"/>
    <property type="project" value="UniProtKB-UniRule"/>
</dbReference>
<dbReference type="STRING" id="685588.A0A067SNG5"/>
<reference evidence="10" key="1">
    <citation type="journal article" date="2014" name="Proc. Natl. Acad. Sci. U.S.A.">
        <title>Extensive sampling of basidiomycete genomes demonstrates inadequacy of the white-rot/brown-rot paradigm for wood decay fungi.</title>
        <authorList>
            <person name="Riley R."/>
            <person name="Salamov A.A."/>
            <person name="Brown D.W."/>
            <person name="Nagy L.G."/>
            <person name="Floudas D."/>
            <person name="Held B.W."/>
            <person name="Levasseur A."/>
            <person name="Lombard V."/>
            <person name="Morin E."/>
            <person name="Otillar R."/>
            <person name="Lindquist E.A."/>
            <person name="Sun H."/>
            <person name="LaButti K.M."/>
            <person name="Schmutz J."/>
            <person name="Jabbour D."/>
            <person name="Luo H."/>
            <person name="Baker S.E."/>
            <person name="Pisabarro A.G."/>
            <person name="Walton J.D."/>
            <person name="Blanchette R.A."/>
            <person name="Henrissat B."/>
            <person name="Martin F."/>
            <person name="Cullen D."/>
            <person name="Hibbett D.S."/>
            <person name="Grigoriev I.V."/>
        </authorList>
    </citation>
    <scope>NUCLEOTIDE SEQUENCE [LARGE SCALE GENOMIC DNA]</scope>
    <source>
        <strain evidence="10">CBS 339.88</strain>
    </source>
</reference>
<dbReference type="GO" id="GO:0016787">
    <property type="term" value="F:hydrolase activity"/>
    <property type="evidence" value="ECO:0007669"/>
    <property type="project" value="UniProtKB-KW"/>
</dbReference>
<feature type="compositionally biased region" description="Pro residues" evidence="6">
    <location>
        <begin position="64"/>
        <end position="74"/>
    </location>
</feature>
<keyword evidence="3 5" id="KW-0067">ATP-binding</keyword>
<dbReference type="GO" id="GO:0003724">
    <property type="term" value="F:RNA helicase activity"/>
    <property type="evidence" value="ECO:0007669"/>
    <property type="project" value="UniProtKB-EC"/>
</dbReference>
<dbReference type="SMART" id="SM00490">
    <property type="entry name" value="HELICc"/>
    <property type="match status" value="1"/>
</dbReference>
<evidence type="ECO:0000256" key="2">
    <source>
        <dbReference type="ARBA" id="ARBA00022801"/>
    </source>
</evidence>
<gene>
    <name evidence="9" type="ORF">GALMADRAFT_272558</name>
</gene>
<feature type="region of interest" description="Disordered" evidence="6">
    <location>
        <begin position="57"/>
        <end position="90"/>
    </location>
</feature>
<name>A0A067SNG5_GALM3</name>
<dbReference type="EMBL" id="KL142408">
    <property type="protein sequence ID" value="KDR68328.1"/>
    <property type="molecule type" value="Genomic_DNA"/>
</dbReference>
<dbReference type="HOGENOM" id="CLU_003041_26_6_1"/>
<evidence type="ECO:0000313" key="9">
    <source>
        <dbReference type="EMBL" id="KDR68328.1"/>
    </source>
</evidence>
<dbReference type="GO" id="GO:0003723">
    <property type="term" value="F:RNA binding"/>
    <property type="evidence" value="ECO:0007669"/>
    <property type="project" value="UniProtKB-UniRule"/>
</dbReference>
<evidence type="ECO:0000313" key="10">
    <source>
        <dbReference type="Proteomes" id="UP000027222"/>
    </source>
</evidence>
<evidence type="ECO:0000259" key="8">
    <source>
        <dbReference type="PROSITE" id="PS51194"/>
    </source>
</evidence>
<feature type="domain" description="Helicase ATP-binding" evidence="7">
    <location>
        <begin position="142"/>
        <end position="347"/>
    </location>
</feature>
<dbReference type="SUPFAM" id="SSF52540">
    <property type="entry name" value="P-loop containing nucleoside triphosphate hydrolases"/>
    <property type="match status" value="1"/>
</dbReference>
<keyword evidence="10" id="KW-1185">Reference proteome</keyword>
<dbReference type="Gene3D" id="3.40.50.300">
    <property type="entry name" value="P-loop containing nucleotide triphosphate hydrolases"/>
    <property type="match status" value="2"/>
</dbReference>
<dbReference type="PROSITE" id="PS51194">
    <property type="entry name" value="HELICASE_CTER"/>
    <property type="match status" value="1"/>
</dbReference>
<protein>
    <recommendedName>
        <fullName evidence="5">ATP-dependent RNA helicase</fullName>
        <ecNumber evidence="5">3.6.4.13</ecNumber>
    </recommendedName>
</protein>
<evidence type="ECO:0000259" key="7">
    <source>
        <dbReference type="PROSITE" id="PS51192"/>
    </source>
</evidence>
<keyword evidence="2 5" id="KW-0378">Hydrolase</keyword>
<keyword evidence="4 5" id="KW-0694">RNA-binding</keyword>
<accession>A0A067SNG5</accession>
<dbReference type="InterPro" id="IPR027417">
    <property type="entry name" value="P-loop_NTPase"/>
</dbReference>
<feature type="region of interest" description="Disordered" evidence="6">
    <location>
        <begin position="719"/>
        <end position="783"/>
    </location>
</feature>
<sequence>MSIPRSLLSSSSLRTCPAARASTILRRTFVLSAITRSSLPRKLYPSELLRNNTFRHASTATASKPPPPHIPPSSEPTIDSDTPAPPDSSLSFQTIAAHVHPNTLKAITVRPFKYTHMSPVQAQILPLLPQLALPHDHPDLAGATTEHPRDLLVKAKTGTGKTMAFLVPAIESRLNALAAVSAAAQTTGVDLSPADLQRAQTAYARKNLGTLIISPTRELASQIAVEATNLTAHHRGFQVQLLLGGESKGRQMREWRYGRKDIVVATPGRLLDLINTEPEVAEVVSSAKMLILDEADTLLDLGFREDIERITGFLPPSPQRQTFLFSATVSRAIQQIAASTLSRKHRFVNCVAADDSPVHAHIPQYHTVLRSGEDLLPHVLRLLALDQLENQGLARGGNGKAEGTTGNKSKVIIFLSTTNMVILFSQLLRKALPLLPAGARTSLFEMHAKRDMRQRTRVSTAFRSDTSAASILVTSDVSARGVDYPGVTRVVQVGCPSAADIYVHRVGRTGRGGRRDGRGDLVLMPWEMGFVKAKLGAVGMRPVTRDDVAGQLEELVSSLASSETKYPAYTPLAISAIPTESAHITSQLASYSGEQVQGGFASQLGFFIGHAKALGLEMLGDRGVLKGLREMWVGMWGLEREPVVGRALKEMLGGEGGFGGRDRRGGRSSSSSSRGGGGWAGRGRDGGEGGGGMFASRNAPGGNDGYGYAKGSRAGFGAAKRWGEGREGKWETGGAGGFSERSGSGRGGRNGERGAARGYGREKEGDGAGGRREGKYNWREQID</sequence>
<dbReference type="SMART" id="SM00487">
    <property type="entry name" value="DEXDc"/>
    <property type="match status" value="1"/>
</dbReference>
<organism evidence="9 10">
    <name type="scientific">Galerina marginata (strain CBS 339.88)</name>
    <dbReference type="NCBI Taxonomy" id="685588"/>
    <lineage>
        <taxon>Eukaryota</taxon>
        <taxon>Fungi</taxon>
        <taxon>Dikarya</taxon>
        <taxon>Basidiomycota</taxon>
        <taxon>Agaricomycotina</taxon>
        <taxon>Agaricomycetes</taxon>
        <taxon>Agaricomycetidae</taxon>
        <taxon>Agaricales</taxon>
        <taxon>Agaricineae</taxon>
        <taxon>Strophariaceae</taxon>
        <taxon>Galerina</taxon>
    </lineage>
</organism>